<dbReference type="Proteomes" id="UP001392437">
    <property type="component" value="Unassembled WGS sequence"/>
</dbReference>
<evidence type="ECO:0000313" key="3">
    <source>
        <dbReference type="EMBL" id="KAK8105525.1"/>
    </source>
</evidence>
<reference evidence="3 4" key="1">
    <citation type="submission" date="2023-01" db="EMBL/GenBank/DDBJ databases">
        <title>Analysis of 21 Apiospora genomes using comparative genomics revels a genus with tremendous synthesis potential of carbohydrate active enzymes and secondary metabolites.</title>
        <authorList>
            <person name="Sorensen T."/>
        </authorList>
    </citation>
    <scope>NUCLEOTIDE SEQUENCE [LARGE SCALE GENOMIC DNA]</scope>
    <source>
        <strain evidence="3 4">CBS 117206</strain>
    </source>
</reference>
<accession>A0AAW0QUR8</accession>
<evidence type="ECO:0000259" key="2">
    <source>
        <dbReference type="Pfam" id="PF24494"/>
    </source>
</evidence>
<protein>
    <recommendedName>
        <fullName evidence="2">DUF7587 domain-containing protein</fullName>
    </recommendedName>
</protein>
<sequence>MAPKKVRKSELEALTQPFYVEPGNNNLSETTGRRTRNSRVSKAAADSSRRHGDPTGPRKRWAAAIEKFSERQPSYPRFLFRGIRPDSGGGDGSLNNASGVVPHAFRYNEEYCLFNTPNLRQVVNAHCHGEQAGNSPFSSWTPSMTVAITYSTEGGRVAMLDTARLAKEDEGKEEKYRVFHVPDLEKVDMTQHRYSGNESYEYEYLVYGPVYKPAYRSTTVQDLIGAGWPRDAFNHYREGGRWPTGPADEDSRRVSAKDIAAARAVAELYRGQSLTHREDEPAVTLTATTAFLSVLHSWRPELDKAEIKLLAEHIDTDIKSWRDSGDETPLVNPDQYTIGMPDAKLMLQMLIGIQQQQPEHREQIQHKQGQTMKRKADQVDADDGSVPSPSPKRQRTEQPDAPEYQSSQSSSGNSGNSGNSERSYQNSSHSSERSQSSQSDQNSESSSCSSETSYQNNDLSSLGNQDSSQTSLNSLRS</sequence>
<organism evidence="3 4">
    <name type="scientific">Apiospora kogelbergensis</name>
    <dbReference type="NCBI Taxonomy" id="1337665"/>
    <lineage>
        <taxon>Eukaryota</taxon>
        <taxon>Fungi</taxon>
        <taxon>Dikarya</taxon>
        <taxon>Ascomycota</taxon>
        <taxon>Pezizomycotina</taxon>
        <taxon>Sordariomycetes</taxon>
        <taxon>Xylariomycetidae</taxon>
        <taxon>Amphisphaeriales</taxon>
        <taxon>Apiosporaceae</taxon>
        <taxon>Apiospora</taxon>
    </lineage>
</organism>
<keyword evidence="4" id="KW-1185">Reference proteome</keyword>
<evidence type="ECO:0000313" key="4">
    <source>
        <dbReference type="Proteomes" id="UP001392437"/>
    </source>
</evidence>
<dbReference type="Pfam" id="PF24494">
    <property type="entry name" value="DUF7587"/>
    <property type="match status" value="1"/>
</dbReference>
<gene>
    <name evidence="3" type="ORF">PG999_008884</name>
</gene>
<dbReference type="InterPro" id="IPR056009">
    <property type="entry name" value="DUF7587"/>
</dbReference>
<feature type="compositionally biased region" description="Low complexity" evidence="1">
    <location>
        <begin position="405"/>
        <end position="457"/>
    </location>
</feature>
<comment type="caution">
    <text evidence="3">The sequence shown here is derived from an EMBL/GenBank/DDBJ whole genome shotgun (WGS) entry which is preliminary data.</text>
</comment>
<proteinExistence type="predicted"/>
<feature type="region of interest" description="Disordered" evidence="1">
    <location>
        <begin position="356"/>
        <end position="477"/>
    </location>
</feature>
<feature type="domain" description="DUF7587" evidence="2">
    <location>
        <begin position="76"/>
        <end position="214"/>
    </location>
</feature>
<evidence type="ECO:0000256" key="1">
    <source>
        <dbReference type="SAM" id="MobiDB-lite"/>
    </source>
</evidence>
<dbReference type="EMBL" id="JAQQWP010000008">
    <property type="protein sequence ID" value="KAK8105525.1"/>
    <property type="molecule type" value="Genomic_DNA"/>
</dbReference>
<feature type="region of interest" description="Disordered" evidence="1">
    <location>
        <begin position="1"/>
        <end position="59"/>
    </location>
</feature>
<name>A0AAW0QUR8_9PEZI</name>
<feature type="compositionally biased region" description="Polar residues" evidence="1">
    <location>
        <begin position="458"/>
        <end position="477"/>
    </location>
</feature>
<dbReference type="AlphaFoldDB" id="A0AAW0QUR8"/>